<dbReference type="KEGG" id="care:LT85_2426"/>
<dbReference type="HOGENOM" id="CLU_3287854_0_0_4"/>
<accession>A0A0A1FD29</accession>
<keyword evidence="2" id="KW-1185">Reference proteome</keyword>
<protein>
    <submittedName>
        <fullName evidence="1">Uncharacterized protein</fullName>
    </submittedName>
</protein>
<dbReference type="AlphaFoldDB" id="A0A0A1FD29"/>
<sequence length="40" mass="4203">MASRWGGSQKRAQPEANGCVFFAAAAGDPLSLQIVTSDTY</sequence>
<organism evidence="1 2">
    <name type="scientific">Collimonas arenae</name>
    <dbReference type="NCBI Taxonomy" id="279058"/>
    <lineage>
        <taxon>Bacteria</taxon>
        <taxon>Pseudomonadati</taxon>
        <taxon>Pseudomonadota</taxon>
        <taxon>Betaproteobacteria</taxon>
        <taxon>Burkholderiales</taxon>
        <taxon>Oxalobacteraceae</taxon>
        <taxon>Collimonas</taxon>
    </lineage>
</organism>
<dbReference type="EMBL" id="CP009962">
    <property type="protein sequence ID" value="AIY41584.1"/>
    <property type="molecule type" value="Genomic_DNA"/>
</dbReference>
<name>A0A0A1FD29_9BURK</name>
<evidence type="ECO:0000313" key="2">
    <source>
        <dbReference type="Proteomes" id="UP000030302"/>
    </source>
</evidence>
<dbReference type="STRING" id="279058.LT85_2426"/>
<evidence type="ECO:0000313" key="1">
    <source>
        <dbReference type="EMBL" id="AIY41584.1"/>
    </source>
</evidence>
<reference evidence="2" key="1">
    <citation type="journal article" date="2014" name="Soil Biol. Biochem.">
        <title>Structure and function of bacterial communities in ageing soils: Insights from the Mendocino ecological staircase.</title>
        <authorList>
            <person name="Uroz S."/>
            <person name="Tech J.J."/>
            <person name="Sawaya N.A."/>
            <person name="Frey-Klett P."/>
            <person name="Leveau J.H.J."/>
        </authorList>
    </citation>
    <scope>NUCLEOTIDE SEQUENCE [LARGE SCALE GENOMIC DNA]</scope>
    <source>
        <strain evidence="2">Cal35</strain>
    </source>
</reference>
<gene>
    <name evidence="1" type="ORF">LT85_2426</name>
</gene>
<proteinExistence type="predicted"/>
<dbReference type="Proteomes" id="UP000030302">
    <property type="component" value="Chromosome"/>
</dbReference>